<reference evidence="1" key="1">
    <citation type="journal article" date="2020" name="Stud. Mycol.">
        <title>101 Dothideomycetes genomes: a test case for predicting lifestyles and emergence of pathogens.</title>
        <authorList>
            <person name="Haridas S."/>
            <person name="Albert R."/>
            <person name="Binder M."/>
            <person name="Bloem J."/>
            <person name="Labutti K."/>
            <person name="Salamov A."/>
            <person name="Andreopoulos B."/>
            <person name="Baker S."/>
            <person name="Barry K."/>
            <person name="Bills G."/>
            <person name="Bluhm B."/>
            <person name="Cannon C."/>
            <person name="Castanera R."/>
            <person name="Culley D."/>
            <person name="Daum C."/>
            <person name="Ezra D."/>
            <person name="Gonzalez J."/>
            <person name="Henrissat B."/>
            <person name="Kuo A."/>
            <person name="Liang C."/>
            <person name="Lipzen A."/>
            <person name="Lutzoni F."/>
            <person name="Magnuson J."/>
            <person name="Mondo S."/>
            <person name="Nolan M."/>
            <person name="Ohm R."/>
            <person name="Pangilinan J."/>
            <person name="Park H.-J."/>
            <person name="Ramirez L."/>
            <person name="Alfaro M."/>
            <person name="Sun H."/>
            <person name="Tritt A."/>
            <person name="Yoshinaga Y."/>
            <person name="Zwiers L.-H."/>
            <person name="Turgeon B."/>
            <person name="Goodwin S."/>
            <person name="Spatafora J."/>
            <person name="Crous P."/>
            <person name="Grigoriev I."/>
        </authorList>
    </citation>
    <scope>NUCLEOTIDE SEQUENCE</scope>
    <source>
        <strain evidence="1">ATCC 200398</strain>
    </source>
</reference>
<accession>A0ACB6RG33</accession>
<dbReference type="EMBL" id="MU003492">
    <property type="protein sequence ID" value="KAF2478076.1"/>
    <property type="molecule type" value="Genomic_DNA"/>
</dbReference>
<comment type="caution">
    <text evidence="1">The sequence shown here is derived from an EMBL/GenBank/DDBJ whole genome shotgun (WGS) entry which is preliminary data.</text>
</comment>
<gene>
    <name evidence="1" type="ORF">BDR25DRAFT_330645</name>
</gene>
<organism evidence="1 2">
    <name type="scientific">Lindgomyces ingoldianus</name>
    <dbReference type="NCBI Taxonomy" id="673940"/>
    <lineage>
        <taxon>Eukaryota</taxon>
        <taxon>Fungi</taxon>
        <taxon>Dikarya</taxon>
        <taxon>Ascomycota</taxon>
        <taxon>Pezizomycotina</taxon>
        <taxon>Dothideomycetes</taxon>
        <taxon>Pleosporomycetidae</taxon>
        <taxon>Pleosporales</taxon>
        <taxon>Lindgomycetaceae</taxon>
        <taxon>Lindgomyces</taxon>
    </lineage>
</organism>
<sequence>MKAAASTVMDLSNPETNPHAPLRLLSLDGGGVRGLSSLMVLDDLMESIALEEKRIGRRPQSSTTPLKPCDYFDLIGGTSTGGIIAILLSRLRLDCKQCISIYSKLAEEIFKHDRSIMLFGAKLPTGATRFSGLVLEKAIKSALVDLKYSEDELMWDDSLFEEVDENDLPRDSIWADALPSILTESPTATLKGSVATLPNDSTAMPISNVADEQPPAPKDPFSDPRLRTATWKIHPRGSVHRKANQKGCRGFVLTSLKNALGLPRILSTYDPNDRQTRIWEALRATSAAPTFFEEMQFGTPKVTYLDGGVGFNNPCAEVDYAAKALWEGRSIGVIVSVGTGLQSIPSVKKMASWLPFGLGTDISLASALAGMATSTARVDNEMKRMYYNTDTKYYRFDVDRGLANISLEQWMKEDEMAALTEQYMRDAKQLRSARNFGEIMAKLSALPPKFEIGATHFRVGMDGKGLIDQSFQLVQVDFKTGMPLGVAPHLEDMPRMSQFRTSSPSGEGGLAIDEDGKLRKVYPVAEDLDHDGRREEAAVYQCTRTDNVCLRTIKTGIPQGRYRVQFIVSFQNSKYTPPADLVFSVGKPFDAETFANRFVDVHITPDVVPVLLHPDAVRVRVGRERYAEHKGKGWLEIEGDIEVSVGLDGALGFVVSKRFEEGVFLDGWSFGGVRLEPVFGNELTHSVCRTMVFPTRHTPIPLTNSTRTRKLFIPLHSTYFSPSTRTALSPNFSTLGCCTCLPFHFLIKLSNRFLNPYCSQKGMPLNFAAKNHPLSGCNICALRPFNTAFTISSATVSGYNTDESKPSKSLVRVYP</sequence>
<protein>
    <submittedName>
        <fullName evidence="1">FabD/lysophospholipase-like protein</fullName>
    </submittedName>
</protein>
<evidence type="ECO:0000313" key="2">
    <source>
        <dbReference type="Proteomes" id="UP000799755"/>
    </source>
</evidence>
<dbReference type="Proteomes" id="UP000799755">
    <property type="component" value="Unassembled WGS sequence"/>
</dbReference>
<proteinExistence type="predicted"/>
<keyword evidence="2" id="KW-1185">Reference proteome</keyword>
<evidence type="ECO:0000313" key="1">
    <source>
        <dbReference type="EMBL" id="KAF2478076.1"/>
    </source>
</evidence>
<name>A0ACB6RG33_9PLEO</name>